<proteinExistence type="predicted"/>
<dbReference type="KEGG" id="kqi:F1D05_17665"/>
<dbReference type="Proteomes" id="UP000515563">
    <property type="component" value="Chromosome"/>
</dbReference>
<dbReference type="EMBL" id="CP043661">
    <property type="protein sequence ID" value="QNE19413.1"/>
    <property type="molecule type" value="Genomic_DNA"/>
</dbReference>
<reference evidence="1 2" key="2">
    <citation type="journal article" date="2020" name="Microbiol. Resour. Announc.">
        <title>Antarctic desert soil bacteria exhibit high novel natural product potential, evaluated through long-read genome sequencing and comparative genomics.</title>
        <authorList>
            <person name="Benaud N."/>
            <person name="Edwards R.J."/>
            <person name="Amos T.G."/>
            <person name="D'Agostino P.M."/>
            <person name="Gutierrez-Chavez C."/>
            <person name="Montgomery K."/>
            <person name="Nicetic I."/>
            <person name="Ferrari B.C."/>
        </authorList>
    </citation>
    <scope>NUCLEOTIDE SEQUENCE [LARGE SCALE GENOMIC DNA]</scope>
    <source>
        <strain evidence="1 2">SPB151</strain>
    </source>
</reference>
<accession>A0A7G6WZJ8</accession>
<gene>
    <name evidence="1" type="ORF">F1D05_17665</name>
</gene>
<keyword evidence="2" id="KW-1185">Reference proteome</keyword>
<dbReference type="AlphaFoldDB" id="A0A7G6WZJ8"/>
<reference evidence="2" key="1">
    <citation type="submission" date="2019-09" db="EMBL/GenBank/DDBJ databases">
        <title>Antimicrobial potential of Antarctic Bacteria.</title>
        <authorList>
            <person name="Benaud N."/>
            <person name="Edwards R.J."/>
            <person name="Ferrari B.C."/>
        </authorList>
    </citation>
    <scope>NUCLEOTIDE SEQUENCE [LARGE SCALE GENOMIC DNA]</scope>
    <source>
        <strain evidence="2">SPB151</strain>
    </source>
</reference>
<protein>
    <submittedName>
        <fullName evidence="1">Uncharacterized protein</fullName>
    </submittedName>
</protein>
<name>A0A7G6WZJ8_9ACTN</name>
<evidence type="ECO:0000313" key="1">
    <source>
        <dbReference type="EMBL" id="QNE19413.1"/>
    </source>
</evidence>
<organism evidence="1 2">
    <name type="scientific">Kribbella qitaiheensis</name>
    <dbReference type="NCBI Taxonomy" id="1544730"/>
    <lineage>
        <taxon>Bacteria</taxon>
        <taxon>Bacillati</taxon>
        <taxon>Actinomycetota</taxon>
        <taxon>Actinomycetes</taxon>
        <taxon>Propionibacteriales</taxon>
        <taxon>Kribbellaceae</taxon>
        <taxon>Kribbella</taxon>
    </lineage>
</organism>
<evidence type="ECO:0000313" key="2">
    <source>
        <dbReference type="Proteomes" id="UP000515563"/>
    </source>
</evidence>
<sequence>MDVTYVRYQSPTPNSRGAFTGIFGLVNNLARDGLLTPAEEGFRRTNNDWYDASYTDPTTVDPTVYDRAINPLAASWFRSGAADWLLAPLPGYLQILHTHQVACVEVRSPDPGRIIYSDDHQIVVVPHRDFRQDG</sequence>